<organism evidence="2 3">
    <name type="scientific">SAR86 cluster bacterium</name>
    <dbReference type="NCBI Taxonomy" id="2030880"/>
    <lineage>
        <taxon>Bacteria</taxon>
        <taxon>Pseudomonadati</taxon>
        <taxon>Pseudomonadota</taxon>
        <taxon>Gammaproteobacteria</taxon>
        <taxon>SAR86 cluster</taxon>
    </lineage>
</organism>
<protein>
    <recommendedName>
        <fullName evidence="1">Transcription factor zinc-finger domain-containing protein</fullName>
    </recommendedName>
</protein>
<sequence>MDCPKCNSNMTELQIETLHGPVEIDQCDNCKGLWFDHGEAEQLKKDWMADFADSGDPEIGKSFNSVRDISCPRCGEPMIKVNDKKQSHLEYEVCKQHGMFMDAGEFTDYKHETLLDRFRDLAASLRRRRNK</sequence>
<dbReference type="Pfam" id="PF13453">
    <property type="entry name" value="Zn_ribbon_TFIIB"/>
    <property type="match status" value="1"/>
</dbReference>
<dbReference type="EMBL" id="NVQR01000062">
    <property type="protein sequence ID" value="PCH61723.1"/>
    <property type="molecule type" value="Genomic_DNA"/>
</dbReference>
<proteinExistence type="predicted"/>
<dbReference type="Proteomes" id="UP000218172">
    <property type="component" value="Unassembled WGS sequence"/>
</dbReference>
<evidence type="ECO:0000313" key="3">
    <source>
        <dbReference type="Proteomes" id="UP000218172"/>
    </source>
</evidence>
<dbReference type="InterPro" id="IPR027392">
    <property type="entry name" value="TF_Znf"/>
</dbReference>
<evidence type="ECO:0000313" key="2">
    <source>
        <dbReference type="EMBL" id="PCH61723.1"/>
    </source>
</evidence>
<name>A0A2A4MP77_9GAMM</name>
<evidence type="ECO:0000259" key="1">
    <source>
        <dbReference type="Pfam" id="PF13453"/>
    </source>
</evidence>
<comment type="caution">
    <text evidence="2">The sequence shown here is derived from an EMBL/GenBank/DDBJ whole genome shotgun (WGS) entry which is preliminary data.</text>
</comment>
<accession>A0A2A4MP77</accession>
<reference evidence="3" key="1">
    <citation type="submission" date="2017-08" db="EMBL/GenBank/DDBJ databases">
        <title>A dynamic microbial community with high functional redundancy inhabits the cold, oxic subseafloor aquifer.</title>
        <authorList>
            <person name="Tully B.J."/>
            <person name="Wheat C.G."/>
            <person name="Glazer B.T."/>
            <person name="Huber J.A."/>
        </authorList>
    </citation>
    <scope>NUCLEOTIDE SEQUENCE [LARGE SCALE GENOMIC DNA]</scope>
</reference>
<gene>
    <name evidence="2" type="ORF">COC19_04445</name>
</gene>
<dbReference type="AlphaFoldDB" id="A0A2A4MP77"/>
<feature type="domain" description="Transcription factor zinc-finger" evidence="1">
    <location>
        <begin position="2"/>
        <end position="45"/>
    </location>
</feature>